<dbReference type="GO" id="GO:1901135">
    <property type="term" value="P:carbohydrate derivative metabolic process"/>
    <property type="evidence" value="ECO:0007669"/>
    <property type="project" value="InterPro"/>
</dbReference>
<dbReference type="PANTHER" id="PTHR30514">
    <property type="entry name" value="GLUCOKINASE"/>
    <property type="match status" value="1"/>
</dbReference>
<dbReference type="Gene3D" id="3.40.50.10490">
    <property type="entry name" value="Glucose-6-phosphate isomerase like protein, domain 1"/>
    <property type="match status" value="1"/>
</dbReference>
<protein>
    <submittedName>
        <fullName evidence="2">RpiR-family transcriptional regulator</fullName>
    </submittedName>
</protein>
<evidence type="ECO:0000313" key="3">
    <source>
        <dbReference type="Proteomes" id="UP000254405"/>
    </source>
</evidence>
<dbReference type="GO" id="GO:0003677">
    <property type="term" value="F:DNA binding"/>
    <property type="evidence" value="ECO:0007669"/>
    <property type="project" value="InterPro"/>
</dbReference>
<organism evidence="2 3">
    <name type="scientific">Escherichia coli</name>
    <dbReference type="NCBI Taxonomy" id="562"/>
    <lineage>
        <taxon>Bacteria</taxon>
        <taxon>Pseudomonadati</taxon>
        <taxon>Pseudomonadota</taxon>
        <taxon>Gammaproteobacteria</taxon>
        <taxon>Enterobacterales</taxon>
        <taxon>Enterobacteriaceae</taxon>
        <taxon>Escherichia</taxon>
    </lineage>
</organism>
<dbReference type="PANTHER" id="PTHR30514:SF17">
    <property type="entry name" value="HTH-TYPE TRANSCRIPTIONAL REGULATOR MURR"/>
    <property type="match status" value="1"/>
</dbReference>
<reference evidence="2 3" key="1">
    <citation type="submission" date="2018-06" db="EMBL/GenBank/DDBJ databases">
        <authorList>
            <consortium name="Pathogen Informatics"/>
            <person name="Doyle S."/>
        </authorList>
    </citation>
    <scope>NUCLEOTIDE SEQUENCE [LARGE SCALE GENOMIC DNA]</scope>
    <source>
        <strain evidence="2 3">NCTC8985</strain>
    </source>
</reference>
<dbReference type="InterPro" id="IPR047640">
    <property type="entry name" value="RpiR-like"/>
</dbReference>
<proteinExistence type="predicted"/>
<dbReference type="EMBL" id="UGCO01000001">
    <property type="protein sequence ID" value="STI80664.1"/>
    <property type="molecule type" value="Genomic_DNA"/>
</dbReference>
<dbReference type="InterPro" id="IPR001347">
    <property type="entry name" value="SIS_dom"/>
</dbReference>
<accession>A0A376TTZ9</accession>
<dbReference type="SUPFAM" id="SSF53697">
    <property type="entry name" value="SIS domain"/>
    <property type="match status" value="1"/>
</dbReference>
<feature type="domain" description="SIS" evidence="1">
    <location>
        <begin position="3"/>
        <end position="57"/>
    </location>
</feature>
<evidence type="ECO:0000259" key="1">
    <source>
        <dbReference type="Pfam" id="PF01380"/>
    </source>
</evidence>
<dbReference type="GO" id="GO:0097367">
    <property type="term" value="F:carbohydrate derivative binding"/>
    <property type="evidence" value="ECO:0007669"/>
    <property type="project" value="InterPro"/>
</dbReference>
<sequence length="104" mass="11400">MLRVGGKVLAITGFTPNACKQRASHCLYTIAEEQATNSASISACHAQGMLTDLLFIALIQQDLELAPERIRHSEALVKKTGLSKECAYNARPVCVVLRVSLWRC</sequence>
<name>A0A376TTZ9_ECOLX</name>
<dbReference type="InterPro" id="IPR046348">
    <property type="entry name" value="SIS_dom_sf"/>
</dbReference>
<dbReference type="Pfam" id="PF01380">
    <property type="entry name" value="SIS"/>
    <property type="match status" value="1"/>
</dbReference>
<dbReference type="GO" id="GO:0003700">
    <property type="term" value="F:DNA-binding transcription factor activity"/>
    <property type="evidence" value="ECO:0007669"/>
    <property type="project" value="InterPro"/>
</dbReference>
<dbReference type="Proteomes" id="UP000254405">
    <property type="component" value="Unassembled WGS sequence"/>
</dbReference>
<gene>
    <name evidence="2" type="ORF">NCTC8985_06106</name>
</gene>
<evidence type="ECO:0000313" key="2">
    <source>
        <dbReference type="EMBL" id="STI80664.1"/>
    </source>
</evidence>
<dbReference type="AlphaFoldDB" id="A0A376TTZ9"/>